<dbReference type="Proteomes" id="UP000306038">
    <property type="component" value="Unassembled WGS sequence"/>
</dbReference>
<reference evidence="1 2" key="1">
    <citation type="submission" date="2019-01" db="EMBL/GenBank/DDBJ databases">
        <authorList>
            <person name="B I."/>
            <person name="Ch S."/>
            <person name="Ch V.R."/>
        </authorList>
    </citation>
    <scope>NUCLEOTIDE SEQUENCE [LARGE SCALE GENOMIC DNA]</scope>
    <source>
        <strain evidence="1 2">JC507</strain>
    </source>
</reference>
<comment type="caution">
    <text evidence="1">The sequence shown here is derived from an EMBL/GenBank/DDBJ whole genome shotgun (WGS) entry which is preliminary data.</text>
</comment>
<accession>A0ABY2R374</accession>
<protein>
    <recommendedName>
        <fullName evidence="3">DNA-directed RNA polymerase</fullName>
    </recommendedName>
</protein>
<proteinExistence type="predicted"/>
<name>A0ABY2R374_9FLAO</name>
<evidence type="ECO:0008006" key="3">
    <source>
        <dbReference type="Google" id="ProtNLM"/>
    </source>
</evidence>
<evidence type="ECO:0000313" key="1">
    <source>
        <dbReference type="EMBL" id="THV56788.1"/>
    </source>
</evidence>
<keyword evidence="2" id="KW-1185">Reference proteome</keyword>
<evidence type="ECO:0000313" key="2">
    <source>
        <dbReference type="Proteomes" id="UP000306038"/>
    </source>
</evidence>
<sequence length="451" mass="54066">MNKIKTKRGLEKRPVKITKYISLPKFIVSKLENSILNNPPTFNFNNSLAFFFLHLVAIRRFIDPNCDEYFGGFVSLDSKLLEHYSYNYSKYFRYFTDNGILHKRIYSKDKNRANSYSFIYAIDSECNEFVKVDINNLQKLKNFELIERYTGKDEKCTHLVKWFYEGLEIDSQQAILEAQKEPNFLKRQSYLMGIEKLKNKEYWFTRKPYSDNRLHTPLTNLSKKLRPFLSFKGEKLVNLDIRSSQPYFLAVLVERLYSTIATLMFENVKNHLYSSGFREEYSKIKNWILNEDFYTEISKILFEGRKISLTRNEWIGRGKSREKKTVIYENERELTKKLILTLFYIDTNSYLYKHDSDLKIFDEKFPYFSAFLKELKKNNYKYLSKLMQNEEANCILDIVTKRLSQLYPRMPLFTIHDSIMTTEYWAERTNLKKLIQSMMLEENRVKPQINS</sequence>
<organism evidence="1 2">
    <name type="scientific">Chryseobacterium candidae</name>
    <dbReference type="NCBI Taxonomy" id="1978493"/>
    <lineage>
        <taxon>Bacteria</taxon>
        <taxon>Pseudomonadati</taxon>
        <taxon>Bacteroidota</taxon>
        <taxon>Flavobacteriia</taxon>
        <taxon>Flavobacteriales</taxon>
        <taxon>Weeksellaceae</taxon>
        <taxon>Chryseobacterium group</taxon>
        <taxon>Chryseobacterium</taxon>
    </lineage>
</organism>
<gene>
    <name evidence="1" type="ORF">EK417_17415</name>
</gene>
<dbReference type="EMBL" id="SDLV01000045">
    <property type="protein sequence ID" value="THV56788.1"/>
    <property type="molecule type" value="Genomic_DNA"/>
</dbReference>
<dbReference type="RefSeq" id="WP_136522882.1">
    <property type="nucleotide sequence ID" value="NZ_SDLV01000045.1"/>
</dbReference>